<keyword evidence="1" id="KW-0812">Transmembrane</keyword>
<dbReference type="InterPro" id="IPR042099">
    <property type="entry name" value="ANL_N_sf"/>
</dbReference>
<name>A0A4U0XVQ1_9PEZI</name>
<evidence type="ECO:0000313" key="3">
    <source>
        <dbReference type="EMBL" id="TKA79898.1"/>
    </source>
</evidence>
<feature type="transmembrane region" description="Helical" evidence="1">
    <location>
        <begin position="20"/>
        <end position="40"/>
    </location>
</feature>
<dbReference type="SUPFAM" id="SSF56801">
    <property type="entry name" value="Acetyl-CoA synthetase-like"/>
    <property type="match status" value="1"/>
</dbReference>
<evidence type="ECO:0000259" key="2">
    <source>
        <dbReference type="Pfam" id="PF00501"/>
    </source>
</evidence>
<reference evidence="3 4" key="1">
    <citation type="submission" date="2017-03" db="EMBL/GenBank/DDBJ databases">
        <title>Genomes of endolithic fungi from Antarctica.</title>
        <authorList>
            <person name="Coleine C."/>
            <person name="Masonjones S."/>
            <person name="Stajich J.E."/>
        </authorList>
    </citation>
    <scope>NUCLEOTIDE SEQUENCE [LARGE SCALE GENOMIC DNA]</scope>
    <source>
        <strain evidence="3 4">CCFEE 5187</strain>
    </source>
</reference>
<accession>A0A4U0XVQ1</accession>
<dbReference type="AlphaFoldDB" id="A0A4U0XVQ1"/>
<keyword evidence="4" id="KW-1185">Reference proteome</keyword>
<keyword evidence="1" id="KW-0472">Membrane</keyword>
<proteinExistence type="predicted"/>
<dbReference type="Pfam" id="PF00501">
    <property type="entry name" value="AMP-binding"/>
    <property type="match status" value="1"/>
</dbReference>
<dbReference type="InterPro" id="IPR000873">
    <property type="entry name" value="AMP-dep_synth/lig_dom"/>
</dbReference>
<protein>
    <recommendedName>
        <fullName evidence="2">AMP-dependent synthetase/ligase domain-containing protein</fullName>
    </recommendedName>
</protein>
<evidence type="ECO:0000313" key="4">
    <source>
        <dbReference type="Proteomes" id="UP000308768"/>
    </source>
</evidence>
<dbReference type="Proteomes" id="UP000308768">
    <property type="component" value="Unassembled WGS sequence"/>
</dbReference>
<gene>
    <name evidence="3" type="ORF">B0A49_01100</name>
</gene>
<comment type="caution">
    <text evidence="3">The sequence shown here is derived from an EMBL/GenBank/DDBJ whole genome shotgun (WGS) entry which is preliminary data.</text>
</comment>
<dbReference type="PANTHER" id="PTHR43272:SF11">
    <property type="entry name" value="AMP-DEPENDENT SYNTHETASE_LIGASE DOMAIN-CONTAINING PROTEIN"/>
    <property type="match status" value="1"/>
</dbReference>
<sequence>MSNIVEQLDAKISAALSGWNFYTTVLALLVFAYIAYPIIFHDEPDTHPMLLARQASASPVRQPGESAVYRSLEVPHGYPLKTGLNVKEPDAPKWSGGRDGDLRDIWRQVARGAHSEQGGSNVPAGKILTVLGKEDVKDHDVGDVSREINIIGKHIRQHGVTRVAIYLPNSIEFLSTVFACAFYGLSPILIPYNQPSNVVLELLQKTSAECLVAAAGALPLADVGQRVSSLKEIVWVVEKSSRQMDWHQKPEGTGNRVGVSVWHDLVLDQKRTTSVELPTSEQGSKPANITTIWQKKQGAMGEVIEFTHQNMVAAIAAQISALPARQRMSPSDLFLPADAFTHTYVLTLTLAALFSHASVAITSVASPGVDLSLVTRNIAPTIIVASAETAASLHRATHPTATSGLKKFAYYTETKALAGGRMPTDTLLTRLNAPIRAAVGSTPGKLRLLFVSERVGAGSPPLTSEQLSDLRVFTGARVIYALTAAQVAGAVSQTSIFDYRREEGRSGTHSHFGVPLSSVEVKLVDTSTHRTTDKGNPEGEITVLGPAVAGGKAALGVTGTFRDDHTLAYV</sequence>
<dbReference type="EMBL" id="NAJN01000080">
    <property type="protein sequence ID" value="TKA79898.1"/>
    <property type="molecule type" value="Genomic_DNA"/>
</dbReference>
<evidence type="ECO:0000256" key="1">
    <source>
        <dbReference type="SAM" id="Phobius"/>
    </source>
</evidence>
<organism evidence="3 4">
    <name type="scientific">Cryomyces minteri</name>
    <dbReference type="NCBI Taxonomy" id="331657"/>
    <lineage>
        <taxon>Eukaryota</taxon>
        <taxon>Fungi</taxon>
        <taxon>Dikarya</taxon>
        <taxon>Ascomycota</taxon>
        <taxon>Pezizomycotina</taxon>
        <taxon>Dothideomycetes</taxon>
        <taxon>Dothideomycetes incertae sedis</taxon>
        <taxon>Cryomyces</taxon>
    </lineage>
</organism>
<dbReference type="OrthoDB" id="4138492at2759"/>
<feature type="domain" description="AMP-dependent synthetase/ligase" evidence="2">
    <location>
        <begin position="306"/>
        <end position="551"/>
    </location>
</feature>
<dbReference type="STRING" id="331657.A0A4U0XVQ1"/>
<dbReference type="PANTHER" id="PTHR43272">
    <property type="entry name" value="LONG-CHAIN-FATTY-ACID--COA LIGASE"/>
    <property type="match status" value="1"/>
</dbReference>
<dbReference type="GO" id="GO:0016020">
    <property type="term" value="C:membrane"/>
    <property type="evidence" value="ECO:0007669"/>
    <property type="project" value="TreeGrafter"/>
</dbReference>
<dbReference type="GO" id="GO:0004467">
    <property type="term" value="F:long-chain fatty acid-CoA ligase activity"/>
    <property type="evidence" value="ECO:0007669"/>
    <property type="project" value="TreeGrafter"/>
</dbReference>
<dbReference type="GO" id="GO:0005783">
    <property type="term" value="C:endoplasmic reticulum"/>
    <property type="evidence" value="ECO:0007669"/>
    <property type="project" value="TreeGrafter"/>
</dbReference>
<dbReference type="Gene3D" id="3.40.50.12780">
    <property type="entry name" value="N-terminal domain of ligase-like"/>
    <property type="match status" value="1"/>
</dbReference>
<keyword evidence="1" id="KW-1133">Transmembrane helix</keyword>